<evidence type="ECO:0000256" key="2">
    <source>
        <dbReference type="ARBA" id="ARBA00022490"/>
    </source>
</evidence>
<protein>
    <recommendedName>
        <fullName evidence="5">Gamma-tubulin complex component</fullName>
    </recommendedName>
</protein>
<keyword evidence="3 5" id="KW-0493">Microtubule</keyword>
<evidence type="ECO:0000259" key="7">
    <source>
        <dbReference type="Pfam" id="PF17681"/>
    </source>
</evidence>
<gene>
    <name evidence="8" type="ORF">V5N11_030735</name>
</gene>
<comment type="subcellular location">
    <subcellularLocation>
        <location evidence="5">Cytoplasm</location>
        <location evidence="5">Cytoskeleton</location>
        <location evidence="5">Microtubule organizing center</location>
    </subcellularLocation>
</comment>
<comment type="function">
    <text evidence="5">Component of the gamma-tubulin ring complex (gTuRC) which mediates microtubule nucleation.</text>
</comment>
<reference evidence="8 9" key="1">
    <citation type="submission" date="2024-04" db="EMBL/GenBank/DDBJ databases">
        <title>Genome assembly C_amara_ONT_v2.</title>
        <authorList>
            <person name="Yant L."/>
            <person name="Moore C."/>
            <person name="Slenker M."/>
        </authorList>
    </citation>
    <scope>NUCLEOTIDE SEQUENCE [LARGE SCALE GENOMIC DNA]</scope>
    <source>
        <tissue evidence="8">Leaf</tissue>
    </source>
</reference>
<organism evidence="8 9">
    <name type="scientific">Cardamine amara subsp. amara</name>
    <dbReference type="NCBI Taxonomy" id="228776"/>
    <lineage>
        <taxon>Eukaryota</taxon>
        <taxon>Viridiplantae</taxon>
        <taxon>Streptophyta</taxon>
        <taxon>Embryophyta</taxon>
        <taxon>Tracheophyta</taxon>
        <taxon>Spermatophyta</taxon>
        <taxon>Magnoliopsida</taxon>
        <taxon>eudicotyledons</taxon>
        <taxon>Gunneridae</taxon>
        <taxon>Pentapetalae</taxon>
        <taxon>rosids</taxon>
        <taxon>malvids</taxon>
        <taxon>Brassicales</taxon>
        <taxon>Brassicaceae</taxon>
        <taxon>Cardamineae</taxon>
        <taxon>Cardamine</taxon>
    </lineage>
</organism>
<keyword evidence="4 5" id="KW-0206">Cytoskeleton</keyword>
<dbReference type="GO" id="GO:0005874">
    <property type="term" value="C:microtubule"/>
    <property type="evidence" value="ECO:0007669"/>
    <property type="project" value="UniProtKB-KW"/>
</dbReference>
<evidence type="ECO:0000259" key="6">
    <source>
        <dbReference type="Pfam" id="PF04130"/>
    </source>
</evidence>
<evidence type="ECO:0000256" key="4">
    <source>
        <dbReference type="ARBA" id="ARBA00023212"/>
    </source>
</evidence>
<dbReference type="GO" id="GO:0005815">
    <property type="term" value="C:microtubule organizing center"/>
    <property type="evidence" value="ECO:0007669"/>
    <property type="project" value="UniProtKB-SubCell"/>
</dbReference>
<dbReference type="InterPro" id="IPR042241">
    <property type="entry name" value="GCP_C_sf"/>
</dbReference>
<accession>A0ABD0ZLD8</accession>
<name>A0ABD0ZLD8_CARAN</name>
<dbReference type="Gene3D" id="1.20.120.1900">
    <property type="entry name" value="Gamma-tubulin complex, C-terminal domain"/>
    <property type="match status" value="1"/>
</dbReference>
<keyword evidence="9" id="KW-1185">Reference proteome</keyword>
<dbReference type="Proteomes" id="UP001558713">
    <property type="component" value="Unassembled WGS sequence"/>
</dbReference>
<evidence type="ECO:0000256" key="3">
    <source>
        <dbReference type="ARBA" id="ARBA00022701"/>
    </source>
</evidence>
<dbReference type="InterPro" id="IPR041470">
    <property type="entry name" value="GCP_N"/>
</dbReference>
<dbReference type="EMBL" id="JBANAX010000727">
    <property type="protein sequence ID" value="KAL1195461.1"/>
    <property type="molecule type" value="Genomic_DNA"/>
</dbReference>
<keyword evidence="2 5" id="KW-0963">Cytoplasm</keyword>
<dbReference type="Pfam" id="PF17681">
    <property type="entry name" value="GCP_N_terminal"/>
    <property type="match status" value="1"/>
</dbReference>
<dbReference type="InterPro" id="IPR007259">
    <property type="entry name" value="GCP"/>
</dbReference>
<dbReference type="AlphaFoldDB" id="A0ABD0ZLD8"/>
<dbReference type="PANTHER" id="PTHR19302:SF13">
    <property type="entry name" value="GAMMA-TUBULIN COMPLEX COMPONENT 2"/>
    <property type="match status" value="1"/>
</dbReference>
<dbReference type="InterPro" id="IPR040457">
    <property type="entry name" value="GCP_C"/>
</dbReference>
<dbReference type="FunFam" id="1.20.120.1900:FF:000009">
    <property type="entry name" value="Gamma-tubulin complex component"/>
    <property type="match status" value="1"/>
</dbReference>
<comment type="caution">
    <text evidence="8">The sequence shown here is derived from an EMBL/GenBank/DDBJ whole genome shotgun (WGS) entry which is preliminary data.</text>
</comment>
<dbReference type="Pfam" id="PF04130">
    <property type="entry name" value="GCP_C_terminal"/>
    <property type="match status" value="1"/>
</dbReference>
<evidence type="ECO:0000313" key="9">
    <source>
        <dbReference type="Proteomes" id="UP001558713"/>
    </source>
</evidence>
<comment type="similarity">
    <text evidence="1 5">Belongs to the TUBGCP family.</text>
</comment>
<feature type="domain" description="Gamma tubulin complex component protein N-terminal" evidence="7">
    <location>
        <begin position="69"/>
        <end position="360"/>
    </location>
</feature>
<evidence type="ECO:0000313" key="8">
    <source>
        <dbReference type="EMBL" id="KAL1195461.1"/>
    </source>
</evidence>
<dbReference type="PANTHER" id="PTHR19302">
    <property type="entry name" value="GAMMA TUBULIN COMPLEX PROTEIN"/>
    <property type="match status" value="1"/>
</dbReference>
<sequence>MEPMTPISCPTTPRWNQDRPFLTGRFHQETRASSIFADSKRFPLDSSSNYGVEQAIGCYDTPVQELIVIDDLLSALVGIEGRYISIKRFHGKEDGIAFQVDPSMDLALQELAKRIFPLCECYLLIDQFVESSSQFKNGLVNHAFAAALRAFLLDYQAMVAQLEHQFRLGRLSIQGLWFYCQPMMGSMRALAAVVQQSSAKLFVGSGVLNLLQSQAKAMAGDNSVRSLLEKMTECASNAYLSILERWVYEGIIDDPYGEFFIAENRALKKESLSQDSTAKYWNQRYSLKDTIPGFLANIAATILTTGKYLNVMRECGHNVQVPISERSKLTIFGSNHHYLECIKAAHEFASMELVNLIKDKYDLIGRLRSIKHYLLLDQGDFLVHFMDIAREELNKKVHEISVEKLQSLLDLALRTTAAAADPRHEELTCCVDRASLLTTLGMHKDPGSNSIEDPVSIIGLETFSLSYKVQWPLSIVISKKALSKYQLIFRFLFHCKHVERQLCGAWQIHQGIRAMNSKGTAIPRSSLLCRSMLKFISSLLHYLTFEVLEPNWHVMHDRLQSTRSVDEVIQHHDFFLDKCLRGCLLLLPDVLKKMEKLKSVCLQYAAATQWLISSSIDINSQSHSQKTMIRDATVTESIFNFEREFNSELQSLGPVLSKGSQAEPYLTHLSQWILGVSKE</sequence>
<evidence type="ECO:0000256" key="1">
    <source>
        <dbReference type="ARBA" id="ARBA00010337"/>
    </source>
</evidence>
<proteinExistence type="inferred from homology"/>
<feature type="domain" description="Gamma tubulin complex component C-terminal" evidence="6">
    <location>
        <begin position="363"/>
        <end position="669"/>
    </location>
</feature>
<evidence type="ECO:0000256" key="5">
    <source>
        <dbReference type="RuleBase" id="RU363050"/>
    </source>
</evidence>